<dbReference type="Proteomes" id="UP000809243">
    <property type="component" value="Unassembled WGS sequence"/>
</dbReference>
<accession>A0A938YXE8</accession>
<proteinExistence type="predicted"/>
<name>A0A938YXE8_9ARCH</name>
<gene>
    <name evidence="1" type="ORF">JW744_01355</name>
</gene>
<dbReference type="Pfam" id="PF13620">
    <property type="entry name" value="CarboxypepD_reg"/>
    <property type="match status" value="1"/>
</dbReference>
<sequence>MNGKILLVVLVVLLIALSGCTSPPYICGNGICETDGGENQYNCPRDCGPPSDSGELEVEVVDANTRQPIENALVEAVYQEPGEAPVAKHPTDERGIVLFEGLPAGSYLVEASKQGYITNTVPVVIDVNQATKITVNLDKNLDGYCGDGNCGLNEDPFNCELDCEKVTYFSQGCKQLSVSECETYKLNYLKTVFQTYKEYHDAGDSLFLDYNHSVLQIIDNNDYCGSAVGLHGPQGNNYSFPRTVVGAGGGADTEFDRIREEFLRGHLIVDESVHGTQATRGIGLVYPEQEVQNTCTEVYTHLGEFLLFASENENPFLFERSSSCMESVIGHVELSSFCCWPQAEMLSGYWGLLHTGGNSEAERNSQKFISNSPTIGHAYLKTGGTEEAWVYGDITASLPFRERTADLECGFAEKKEIPCECPISTEGKVAVILKEGSTYDSPDLESTIQSFLNSVENDTGIQSAGIKRFNGIDFNEFDVFVEFINLSEDVNFFIFVGEDLPIFDVSGQNIGPSYGGSEYWTYLNFVGDLPPTRVDCADLVFSVIVPPFYSLDGLEFA</sequence>
<comment type="caution">
    <text evidence="1">The sequence shown here is derived from an EMBL/GenBank/DDBJ whole genome shotgun (WGS) entry which is preliminary data.</text>
</comment>
<dbReference type="Gene3D" id="2.60.40.1120">
    <property type="entry name" value="Carboxypeptidase-like, regulatory domain"/>
    <property type="match status" value="1"/>
</dbReference>
<dbReference type="PROSITE" id="PS51257">
    <property type="entry name" value="PROKAR_LIPOPROTEIN"/>
    <property type="match status" value="1"/>
</dbReference>
<keyword evidence="1" id="KW-0378">Hydrolase</keyword>
<organism evidence="1 2">
    <name type="scientific">Candidatus Iainarchaeum sp</name>
    <dbReference type="NCBI Taxonomy" id="3101447"/>
    <lineage>
        <taxon>Archaea</taxon>
        <taxon>Candidatus Iainarchaeota</taxon>
        <taxon>Candidatus Iainarchaeia</taxon>
        <taxon>Candidatus Iainarchaeales</taxon>
        <taxon>Candidatus Iainarchaeaceae</taxon>
        <taxon>Candidatus Iainarchaeum</taxon>
    </lineage>
</organism>
<keyword evidence="1" id="KW-0121">Carboxypeptidase</keyword>
<evidence type="ECO:0000313" key="2">
    <source>
        <dbReference type="Proteomes" id="UP000809243"/>
    </source>
</evidence>
<dbReference type="GO" id="GO:0004180">
    <property type="term" value="F:carboxypeptidase activity"/>
    <property type="evidence" value="ECO:0007669"/>
    <property type="project" value="UniProtKB-KW"/>
</dbReference>
<reference evidence="1" key="1">
    <citation type="submission" date="2021-01" db="EMBL/GenBank/DDBJ databases">
        <title>Active Sulfur Cycling in an Early Earth Analoge.</title>
        <authorList>
            <person name="Hahn C.R."/>
            <person name="Youssef N.H."/>
            <person name="Elshahed M."/>
        </authorList>
    </citation>
    <scope>NUCLEOTIDE SEQUENCE</scope>
    <source>
        <strain evidence="1">Zod_Metabat.1151</strain>
    </source>
</reference>
<protein>
    <submittedName>
        <fullName evidence="1">Carboxypeptidase regulatory-like domain-containing protein</fullName>
    </submittedName>
</protein>
<keyword evidence="1" id="KW-0645">Protease</keyword>
<evidence type="ECO:0000313" key="1">
    <source>
        <dbReference type="EMBL" id="MBN2067093.1"/>
    </source>
</evidence>
<dbReference type="AlphaFoldDB" id="A0A938YXE8"/>
<dbReference type="SUPFAM" id="SSF49478">
    <property type="entry name" value="Cna protein B-type domain"/>
    <property type="match status" value="1"/>
</dbReference>
<dbReference type="EMBL" id="JAFGDB010000024">
    <property type="protein sequence ID" value="MBN2067093.1"/>
    <property type="molecule type" value="Genomic_DNA"/>
</dbReference>